<protein>
    <recommendedName>
        <fullName evidence="11">Mannosyltransferase</fullName>
        <ecNumber evidence="11">2.4.1.-</ecNumber>
    </recommendedName>
</protein>
<proteinExistence type="inferred from homology"/>
<evidence type="ECO:0000256" key="6">
    <source>
        <dbReference type="ARBA" id="ARBA00022692"/>
    </source>
</evidence>
<keyword evidence="5" id="KW-0808">Transferase</keyword>
<keyword evidence="3" id="KW-0337">GPI-anchor biosynthesis</keyword>
<keyword evidence="9 11" id="KW-0472">Membrane</keyword>
<evidence type="ECO:0000256" key="10">
    <source>
        <dbReference type="ARBA" id="ARBA00038466"/>
    </source>
</evidence>
<name>A0AAV4EKQ8_9GAST</name>
<evidence type="ECO:0000256" key="11">
    <source>
        <dbReference type="RuleBase" id="RU363075"/>
    </source>
</evidence>
<gene>
    <name evidence="12" type="ORF">ElyMa_003563600</name>
</gene>
<dbReference type="EMBL" id="BMAT01007297">
    <property type="protein sequence ID" value="GFR61688.1"/>
    <property type="molecule type" value="Genomic_DNA"/>
</dbReference>
<dbReference type="GO" id="GO:0005789">
    <property type="term" value="C:endoplasmic reticulum membrane"/>
    <property type="evidence" value="ECO:0007669"/>
    <property type="project" value="UniProtKB-SubCell"/>
</dbReference>
<evidence type="ECO:0000313" key="13">
    <source>
        <dbReference type="Proteomes" id="UP000762676"/>
    </source>
</evidence>
<evidence type="ECO:0000256" key="3">
    <source>
        <dbReference type="ARBA" id="ARBA00022502"/>
    </source>
</evidence>
<dbReference type="PANTHER" id="PTHR22760">
    <property type="entry name" value="GLYCOSYLTRANSFERASE"/>
    <property type="match status" value="1"/>
</dbReference>
<feature type="transmembrane region" description="Helical" evidence="11">
    <location>
        <begin position="45"/>
        <end position="63"/>
    </location>
</feature>
<keyword evidence="4 11" id="KW-0328">Glycosyltransferase</keyword>
<keyword evidence="6 11" id="KW-0812">Transmembrane</keyword>
<comment type="caution">
    <text evidence="11">Lacks conserved residue(s) required for the propagation of feature annotation.</text>
</comment>
<dbReference type="InterPro" id="IPR005599">
    <property type="entry name" value="GPI_mannosylTrfase"/>
</dbReference>
<sequence>MAVVPVLCLSVFPHQEPRFLIPTLPVFMVMGAKFLAAIGPVKPSFMVVWVVFNVTLTFVYGYMHQGALTPAISIYQQKLSSISSKPSPGSHHAIFYKTYPPPRHLLLLPKSSSSHVHIHNLEGRPVTSVRSAVLDSKAKCREAKGSCQIFIFMPATVTARVEDHLSKDFKLHITSICPHLSMEATPRLMAWWRKKIQFAEFITELCLNIVKVI</sequence>
<dbReference type="AlphaFoldDB" id="A0AAV4EKQ8"/>
<accession>A0AAV4EKQ8</accession>
<evidence type="ECO:0000313" key="12">
    <source>
        <dbReference type="EMBL" id="GFR61688.1"/>
    </source>
</evidence>
<reference evidence="12 13" key="1">
    <citation type="journal article" date="2021" name="Elife">
        <title>Chloroplast acquisition without the gene transfer in kleptoplastic sea slugs, Plakobranchus ocellatus.</title>
        <authorList>
            <person name="Maeda T."/>
            <person name="Takahashi S."/>
            <person name="Yoshida T."/>
            <person name="Shimamura S."/>
            <person name="Takaki Y."/>
            <person name="Nagai Y."/>
            <person name="Toyoda A."/>
            <person name="Suzuki Y."/>
            <person name="Arimoto A."/>
            <person name="Ishii H."/>
            <person name="Satoh N."/>
            <person name="Nishiyama T."/>
            <person name="Hasebe M."/>
            <person name="Maruyama T."/>
            <person name="Minagawa J."/>
            <person name="Obokata J."/>
            <person name="Shigenobu S."/>
        </authorList>
    </citation>
    <scope>NUCLEOTIDE SEQUENCE [LARGE SCALE GENOMIC DNA]</scope>
</reference>
<comment type="caution">
    <text evidence="12">The sequence shown here is derived from an EMBL/GenBank/DDBJ whole genome shotgun (WGS) entry which is preliminary data.</text>
</comment>
<feature type="transmembrane region" description="Helical" evidence="11">
    <location>
        <begin position="19"/>
        <end position="38"/>
    </location>
</feature>
<evidence type="ECO:0000256" key="2">
    <source>
        <dbReference type="ARBA" id="ARBA00004687"/>
    </source>
</evidence>
<evidence type="ECO:0000256" key="7">
    <source>
        <dbReference type="ARBA" id="ARBA00022824"/>
    </source>
</evidence>
<evidence type="ECO:0000256" key="1">
    <source>
        <dbReference type="ARBA" id="ARBA00004477"/>
    </source>
</evidence>
<evidence type="ECO:0000256" key="4">
    <source>
        <dbReference type="ARBA" id="ARBA00022676"/>
    </source>
</evidence>
<organism evidence="12 13">
    <name type="scientific">Elysia marginata</name>
    <dbReference type="NCBI Taxonomy" id="1093978"/>
    <lineage>
        <taxon>Eukaryota</taxon>
        <taxon>Metazoa</taxon>
        <taxon>Spiralia</taxon>
        <taxon>Lophotrochozoa</taxon>
        <taxon>Mollusca</taxon>
        <taxon>Gastropoda</taxon>
        <taxon>Heterobranchia</taxon>
        <taxon>Euthyneura</taxon>
        <taxon>Panpulmonata</taxon>
        <taxon>Sacoglossa</taxon>
        <taxon>Placobranchoidea</taxon>
        <taxon>Plakobranchidae</taxon>
        <taxon>Elysia</taxon>
    </lineage>
</organism>
<dbReference type="PANTHER" id="PTHR22760:SF3">
    <property type="entry name" value="GPI MANNOSYLTRANSFERASE 4"/>
    <property type="match status" value="1"/>
</dbReference>
<dbReference type="Pfam" id="PF03901">
    <property type="entry name" value="Glyco_transf_22"/>
    <property type="match status" value="1"/>
</dbReference>
<comment type="subcellular location">
    <subcellularLocation>
        <location evidence="1 11">Endoplasmic reticulum membrane</location>
        <topology evidence="1 11">Multi-pass membrane protein</topology>
    </subcellularLocation>
</comment>
<dbReference type="GO" id="GO:0000026">
    <property type="term" value="F:alpha-1,2-mannosyltransferase activity"/>
    <property type="evidence" value="ECO:0007669"/>
    <property type="project" value="TreeGrafter"/>
</dbReference>
<dbReference type="GO" id="GO:0006506">
    <property type="term" value="P:GPI anchor biosynthetic process"/>
    <property type="evidence" value="ECO:0007669"/>
    <property type="project" value="UniProtKB-KW"/>
</dbReference>
<dbReference type="Proteomes" id="UP000762676">
    <property type="component" value="Unassembled WGS sequence"/>
</dbReference>
<comment type="similarity">
    <text evidence="10">Belongs to the glycosyltransferase 22 family. PIGZ subfamily.</text>
</comment>
<keyword evidence="13" id="KW-1185">Reference proteome</keyword>
<keyword evidence="8 11" id="KW-1133">Transmembrane helix</keyword>
<dbReference type="EC" id="2.4.1.-" evidence="11"/>
<evidence type="ECO:0000256" key="8">
    <source>
        <dbReference type="ARBA" id="ARBA00022989"/>
    </source>
</evidence>
<evidence type="ECO:0000256" key="9">
    <source>
        <dbReference type="ARBA" id="ARBA00023136"/>
    </source>
</evidence>
<keyword evidence="7 11" id="KW-0256">Endoplasmic reticulum</keyword>
<comment type="pathway">
    <text evidence="2">Glycolipid biosynthesis; glycosylphosphatidylinositol-anchor biosynthesis.</text>
</comment>
<evidence type="ECO:0000256" key="5">
    <source>
        <dbReference type="ARBA" id="ARBA00022679"/>
    </source>
</evidence>